<dbReference type="OrthoDB" id="3671061at2"/>
<evidence type="ECO:0000313" key="1">
    <source>
        <dbReference type="EMBL" id="TPG48395.1"/>
    </source>
</evidence>
<protein>
    <submittedName>
        <fullName evidence="1">Uncharacterized protein</fullName>
    </submittedName>
</protein>
<accession>A0A502FG29</accession>
<dbReference type="AlphaFoldDB" id="A0A502FG29"/>
<dbReference type="RefSeq" id="WP_140886006.1">
    <property type="nucleotide sequence ID" value="NZ_RCZP01000032.1"/>
</dbReference>
<sequence>MVNSGLPPVLPPEVRALAQRLGAAGRPSPARVTLTQAGTMRDGPTDRFAPFSARQGIDLQRPAFTWRARTGPLGCVAVTDALQDGEAWLEVRFLGLLRIAGLRGGEEAARGEMMRYLAELAWAPDAILSNPFLSWRVLDERTLRVAAGQGAARAEVELGLDEEGRIASARADDRPRHEGGRFVPRPWRGRFHDHRRHEGRWLPFAGEVGWQVEGRWFTVWQGRIERWAIA</sequence>
<keyword evidence="2" id="KW-1185">Reference proteome</keyword>
<dbReference type="Proteomes" id="UP000317078">
    <property type="component" value="Unassembled WGS sequence"/>
</dbReference>
<organism evidence="1 2">
    <name type="scientific">Muricoccus nepalensis</name>
    <dbReference type="NCBI Taxonomy" id="1854500"/>
    <lineage>
        <taxon>Bacteria</taxon>
        <taxon>Pseudomonadati</taxon>
        <taxon>Pseudomonadota</taxon>
        <taxon>Alphaproteobacteria</taxon>
        <taxon>Acetobacterales</taxon>
        <taxon>Roseomonadaceae</taxon>
        <taxon>Muricoccus</taxon>
    </lineage>
</organism>
<proteinExistence type="predicted"/>
<gene>
    <name evidence="1" type="ORF">EAH89_22685</name>
</gene>
<dbReference type="Pfam" id="PF20181">
    <property type="entry name" value="DUF6544"/>
    <property type="match status" value="1"/>
</dbReference>
<dbReference type="EMBL" id="RCZP01000032">
    <property type="protein sequence ID" value="TPG48395.1"/>
    <property type="molecule type" value="Genomic_DNA"/>
</dbReference>
<name>A0A502FG29_9PROT</name>
<evidence type="ECO:0000313" key="2">
    <source>
        <dbReference type="Proteomes" id="UP000317078"/>
    </source>
</evidence>
<comment type="caution">
    <text evidence="1">The sequence shown here is derived from an EMBL/GenBank/DDBJ whole genome shotgun (WGS) entry which is preliminary data.</text>
</comment>
<dbReference type="InterPro" id="IPR046674">
    <property type="entry name" value="DUF6544"/>
</dbReference>
<reference evidence="1 2" key="1">
    <citation type="journal article" date="2019" name="Environ. Microbiol.">
        <title>Species interactions and distinct microbial communities in high Arctic permafrost affected cryosols are associated with the CH4 and CO2 gas fluxes.</title>
        <authorList>
            <person name="Altshuler I."/>
            <person name="Hamel J."/>
            <person name="Turney S."/>
            <person name="Magnuson E."/>
            <person name="Levesque R."/>
            <person name="Greer C."/>
            <person name="Whyte L.G."/>
        </authorList>
    </citation>
    <scope>NUCLEOTIDE SEQUENCE [LARGE SCALE GENOMIC DNA]</scope>
    <source>
        <strain evidence="1 2">S9.3B</strain>
    </source>
</reference>